<dbReference type="CDD" id="cd07422">
    <property type="entry name" value="MPP_ApaH"/>
    <property type="match status" value="1"/>
</dbReference>
<evidence type="ECO:0000256" key="3">
    <source>
        <dbReference type="ARBA" id="ARBA00022801"/>
    </source>
</evidence>
<name>A0A4R2NAI9_9PAST</name>
<evidence type="ECO:0000313" key="7">
    <source>
        <dbReference type="EMBL" id="TCP18057.1"/>
    </source>
</evidence>
<dbReference type="OrthoDB" id="9807890at2"/>
<keyword evidence="8" id="KW-1185">Reference proteome</keyword>
<dbReference type="RefSeq" id="WP_132500883.1">
    <property type="nucleotide sequence ID" value="NZ_LVXA01000001.1"/>
</dbReference>
<dbReference type="AlphaFoldDB" id="A0A4R2NAI9"/>
<dbReference type="Proteomes" id="UP000295537">
    <property type="component" value="Unassembled WGS sequence"/>
</dbReference>
<evidence type="ECO:0000256" key="2">
    <source>
        <dbReference type="ARBA" id="ARBA00005419"/>
    </source>
</evidence>
<dbReference type="InterPro" id="IPR004843">
    <property type="entry name" value="Calcineurin-like_PHP"/>
</dbReference>
<evidence type="ECO:0000259" key="6">
    <source>
        <dbReference type="Pfam" id="PF00149"/>
    </source>
</evidence>
<protein>
    <recommendedName>
        <fullName evidence="5">Bis(5'-nucleosyl)-tetraphosphatase, symmetrical</fullName>
        <ecNumber evidence="5">3.6.1.41</ecNumber>
    </recommendedName>
    <alternativeName>
        <fullName evidence="5">Ap4A hydrolase</fullName>
    </alternativeName>
    <alternativeName>
        <fullName evidence="5">Diadenosine 5',5'''-P1,P4-tetraphosphate pyrophosphohydrolase</fullName>
    </alternativeName>
    <alternativeName>
        <fullName evidence="5">Diadenosine tetraphosphatase</fullName>
    </alternativeName>
</protein>
<dbReference type="EC" id="3.6.1.41" evidence="5"/>
<dbReference type="PIRSF" id="PIRSF000903">
    <property type="entry name" value="B5n-ttraPtase_sm"/>
    <property type="match status" value="1"/>
</dbReference>
<evidence type="ECO:0000256" key="4">
    <source>
        <dbReference type="ARBA" id="ARBA00049417"/>
    </source>
</evidence>
<dbReference type="SUPFAM" id="SSF56300">
    <property type="entry name" value="Metallo-dependent phosphatases"/>
    <property type="match status" value="1"/>
</dbReference>
<gene>
    <name evidence="5" type="primary">apaH</name>
    <name evidence="7" type="ORF">EV693_10321</name>
</gene>
<evidence type="ECO:0000256" key="5">
    <source>
        <dbReference type="HAMAP-Rule" id="MF_00199"/>
    </source>
</evidence>
<keyword evidence="3 5" id="KW-0378">Hydrolase</keyword>
<reference evidence="7 8" key="1">
    <citation type="submission" date="2019-03" db="EMBL/GenBank/DDBJ databases">
        <title>Genomic Encyclopedia of Type Strains, Phase IV (KMG-IV): sequencing the most valuable type-strain genomes for metagenomic binning, comparative biology and taxonomic classification.</title>
        <authorList>
            <person name="Goeker M."/>
        </authorList>
    </citation>
    <scope>NUCLEOTIDE SEQUENCE [LARGE SCALE GENOMIC DNA]</scope>
    <source>
        <strain evidence="7 8">DSM 16380</strain>
    </source>
</reference>
<comment type="catalytic activity">
    <reaction evidence="4 5">
        <text>P(1),P(4)-bis(5'-adenosyl) tetraphosphate + H2O = 2 ADP + 2 H(+)</text>
        <dbReference type="Rhea" id="RHEA:24252"/>
        <dbReference type="ChEBI" id="CHEBI:15377"/>
        <dbReference type="ChEBI" id="CHEBI:15378"/>
        <dbReference type="ChEBI" id="CHEBI:58141"/>
        <dbReference type="ChEBI" id="CHEBI:456216"/>
        <dbReference type="EC" id="3.6.1.41"/>
    </reaction>
</comment>
<dbReference type="HAMAP" id="MF_00199">
    <property type="entry name" value="ApaH"/>
    <property type="match status" value="1"/>
</dbReference>
<dbReference type="PANTHER" id="PTHR40942">
    <property type="match status" value="1"/>
</dbReference>
<dbReference type="Gene3D" id="3.60.21.10">
    <property type="match status" value="1"/>
</dbReference>
<dbReference type="NCBIfam" id="TIGR00668">
    <property type="entry name" value="apaH"/>
    <property type="match status" value="1"/>
</dbReference>
<dbReference type="EMBL" id="SLXJ01000003">
    <property type="protein sequence ID" value="TCP18057.1"/>
    <property type="molecule type" value="Genomic_DNA"/>
</dbReference>
<evidence type="ECO:0000313" key="8">
    <source>
        <dbReference type="Proteomes" id="UP000295537"/>
    </source>
</evidence>
<dbReference type="InterPro" id="IPR029052">
    <property type="entry name" value="Metallo-depent_PP-like"/>
</dbReference>
<accession>A0A4R2NAI9</accession>
<comment type="function">
    <text evidence="1 5">Hydrolyzes diadenosine 5',5'''-P1,P4-tetraphosphate to yield ADP.</text>
</comment>
<comment type="similarity">
    <text evidence="2 5">Belongs to the Ap4A hydrolase family.</text>
</comment>
<comment type="caution">
    <text evidence="7">The sequence shown here is derived from an EMBL/GenBank/DDBJ whole genome shotgun (WGS) entry which is preliminary data.</text>
</comment>
<evidence type="ECO:0000256" key="1">
    <source>
        <dbReference type="ARBA" id="ARBA00003413"/>
    </source>
</evidence>
<dbReference type="InterPro" id="IPR004617">
    <property type="entry name" value="ApaH"/>
</dbReference>
<proteinExistence type="inferred from homology"/>
<dbReference type="GO" id="GO:0008803">
    <property type="term" value="F:bis(5'-nucleosyl)-tetraphosphatase (symmetrical) activity"/>
    <property type="evidence" value="ECO:0007669"/>
    <property type="project" value="UniProtKB-UniRule"/>
</dbReference>
<organism evidence="7 8">
    <name type="scientific">Nicoletella semolina</name>
    <dbReference type="NCBI Taxonomy" id="271160"/>
    <lineage>
        <taxon>Bacteria</taxon>
        <taxon>Pseudomonadati</taxon>
        <taxon>Pseudomonadota</taxon>
        <taxon>Gammaproteobacteria</taxon>
        <taxon>Pasteurellales</taxon>
        <taxon>Pasteurellaceae</taxon>
        <taxon>Nicoletella</taxon>
    </lineage>
</organism>
<dbReference type="PANTHER" id="PTHR40942:SF4">
    <property type="entry name" value="CYTOCHROME C5"/>
    <property type="match status" value="1"/>
</dbReference>
<feature type="domain" description="Calcineurin-like phosphoesterase" evidence="6">
    <location>
        <begin position="4"/>
        <end position="129"/>
    </location>
</feature>
<sequence length="272" mass="31291">MATYLIGDLHGCFREFQQLLQQADFNPQYDELWLTGDLVARGEDSLCCLRFVKNLGKQATVVLGNHDLHLLAVLQGIQPLNPKDRIEAILSADDREELQDWLRNQPLAAYHPQYQFLLVHAGVSPEWDLATTLQCANEIQAVLSSEKFAELLTQMYGNMPNQWSPQLQGIEKLRYAINVFTRMRFCYPNKQLDFECKLPADQAPEILKPWFELDNPLFKTQSIVFGHWASLIGYPTPTNIYALDTGCVWGNHLTMLRWEDKQIFTQPRLHAA</sequence>
<dbReference type="Pfam" id="PF00149">
    <property type="entry name" value="Metallophos"/>
    <property type="match status" value="1"/>
</dbReference>
<dbReference type="NCBIfam" id="NF001204">
    <property type="entry name" value="PRK00166.1"/>
    <property type="match status" value="1"/>
</dbReference>